<name>A0A7K1GDS9_9FLAO</name>
<evidence type="ECO:0000313" key="3">
    <source>
        <dbReference type="EMBL" id="MTE27293.1"/>
    </source>
</evidence>
<dbReference type="InterPro" id="IPR029068">
    <property type="entry name" value="Glyas_Bleomycin-R_OHBP_Dase"/>
</dbReference>
<feature type="domain" description="VOC" evidence="2">
    <location>
        <begin position="28"/>
        <end position="149"/>
    </location>
</feature>
<dbReference type="PROSITE" id="PS51819">
    <property type="entry name" value="VOC"/>
    <property type="match status" value="1"/>
</dbReference>
<accession>A0A7K1GDS9</accession>
<dbReference type="Proteomes" id="UP000447545">
    <property type="component" value="Unassembled WGS sequence"/>
</dbReference>
<reference evidence="3 4" key="1">
    <citation type="submission" date="2019-11" db="EMBL/GenBank/DDBJ databases">
        <title>Winogradskyella ouciana sp. nov., isolated from the hadal seawater of the Mariana Trench.</title>
        <authorList>
            <person name="Liu R."/>
        </authorList>
    </citation>
    <scope>NUCLEOTIDE SEQUENCE [LARGE SCALE GENOMIC DNA]</scope>
    <source>
        <strain evidence="3 4">ZXX205</strain>
    </source>
</reference>
<comment type="caution">
    <text evidence="3">The sequence shown here is derived from an EMBL/GenBank/DDBJ whole genome shotgun (WGS) entry which is preliminary data.</text>
</comment>
<dbReference type="RefSeq" id="WP_155089320.1">
    <property type="nucleotide sequence ID" value="NZ_OZ260095.1"/>
</dbReference>
<feature type="signal peptide" evidence="1">
    <location>
        <begin position="1"/>
        <end position="19"/>
    </location>
</feature>
<dbReference type="Pfam" id="PF00903">
    <property type="entry name" value="Glyoxalase"/>
    <property type="match status" value="1"/>
</dbReference>
<protein>
    <submittedName>
        <fullName evidence="3">VOC family protein</fullName>
    </submittedName>
</protein>
<dbReference type="AlphaFoldDB" id="A0A7K1GDS9"/>
<evidence type="ECO:0000259" key="2">
    <source>
        <dbReference type="PROSITE" id="PS51819"/>
    </source>
</evidence>
<feature type="chain" id="PRO_5029665273" evidence="1">
    <location>
        <begin position="20"/>
        <end position="154"/>
    </location>
</feature>
<dbReference type="Gene3D" id="3.10.180.10">
    <property type="entry name" value="2,3-Dihydroxybiphenyl 1,2-Dioxygenase, domain 1"/>
    <property type="match status" value="1"/>
</dbReference>
<dbReference type="SUPFAM" id="SSF54593">
    <property type="entry name" value="Glyoxalase/Bleomycin resistance protein/Dihydroxybiphenyl dioxygenase"/>
    <property type="match status" value="1"/>
</dbReference>
<gene>
    <name evidence="3" type="ORF">F1003_10175</name>
</gene>
<dbReference type="PANTHER" id="PTHR46142:SF13">
    <property type="entry name" value="LACTOYLGLUTATHIONE LYASE_GLYOXALASE I FAMILY PROTEIN"/>
    <property type="match status" value="1"/>
</dbReference>
<organism evidence="3 4">
    <name type="scientific">Winogradskyella ouciana</name>
    <dbReference type="NCBI Taxonomy" id="2608631"/>
    <lineage>
        <taxon>Bacteria</taxon>
        <taxon>Pseudomonadati</taxon>
        <taxon>Bacteroidota</taxon>
        <taxon>Flavobacteriia</taxon>
        <taxon>Flavobacteriales</taxon>
        <taxon>Flavobacteriaceae</taxon>
        <taxon>Winogradskyella</taxon>
    </lineage>
</organism>
<sequence length="154" mass="17307">MKKLIALLVLILSSGFVSGQDKNEISVNFNHIALSVKDSDESAEFYKNVLNLNEITNRTIIEGIRWLSLGEGKELHLISILKDEIKTNKAVHLALTTSDFDLLIAKLKSMKVEYSDWPGNVNKINVRADGIKQVFFQDPNGYWIEVNSVAESND</sequence>
<dbReference type="InterPro" id="IPR004360">
    <property type="entry name" value="Glyas_Fos-R_dOase_dom"/>
</dbReference>
<evidence type="ECO:0000313" key="4">
    <source>
        <dbReference type="Proteomes" id="UP000447545"/>
    </source>
</evidence>
<dbReference type="EMBL" id="WJYA01000006">
    <property type="protein sequence ID" value="MTE27293.1"/>
    <property type="molecule type" value="Genomic_DNA"/>
</dbReference>
<keyword evidence="4" id="KW-1185">Reference proteome</keyword>
<dbReference type="PANTHER" id="PTHR46142">
    <property type="match status" value="1"/>
</dbReference>
<evidence type="ECO:0000256" key="1">
    <source>
        <dbReference type="SAM" id="SignalP"/>
    </source>
</evidence>
<proteinExistence type="predicted"/>
<dbReference type="InterPro" id="IPR037523">
    <property type="entry name" value="VOC_core"/>
</dbReference>
<keyword evidence="1" id="KW-0732">Signal</keyword>